<dbReference type="EMBL" id="LNRQ01000004">
    <property type="protein sequence ID" value="KZM97074.1"/>
    <property type="molecule type" value="Genomic_DNA"/>
</dbReference>
<gene>
    <name evidence="4" type="ORF">DCAR_015564</name>
    <name evidence="5" type="ORF">DCAR_0415175</name>
</gene>
<comment type="similarity">
    <text evidence="1">Belongs to the LOB domain-containing protein family.</text>
</comment>
<dbReference type="OrthoDB" id="778083at2759"/>
<dbReference type="AlphaFoldDB" id="A0A165A827"/>
<dbReference type="InterPro" id="IPR004883">
    <property type="entry name" value="LOB"/>
</dbReference>
<dbReference type="Proteomes" id="UP000077755">
    <property type="component" value="Chromosome 4"/>
</dbReference>
<evidence type="ECO:0000313" key="6">
    <source>
        <dbReference type="Proteomes" id="UP000077755"/>
    </source>
</evidence>
<keyword evidence="2" id="KW-0175">Coiled coil</keyword>
<name>A0A165A827_DAUCS</name>
<dbReference type="OMA" id="MEETMCW"/>
<evidence type="ECO:0000256" key="1">
    <source>
        <dbReference type="ARBA" id="ARBA00005474"/>
    </source>
</evidence>
<dbReference type="PROSITE" id="PS50891">
    <property type="entry name" value="LOB"/>
    <property type="match status" value="1"/>
</dbReference>
<evidence type="ECO:0000259" key="3">
    <source>
        <dbReference type="PROSITE" id="PS50891"/>
    </source>
</evidence>
<protein>
    <recommendedName>
        <fullName evidence="3">LOB domain-containing protein</fullName>
    </recommendedName>
</protein>
<evidence type="ECO:0000313" key="5">
    <source>
        <dbReference type="EMBL" id="WOG95846.1"/>
    </source>
</evidence>
<evidence type="ECO:0000313" key="4">
    <source>
        <dbReference type="EMBL" id="KZM97074.1"/>
    </source>
</evidence>
<keyword evidence="6" id="KW-1185">Reference proteome</keyword>
<feature type="coiled-coil region" evidence="2">
    <location>
        <begin position="116"/>
        <end position="143"/>
    </location>
</feature>
<dbReference type="EMBL" id="CP093346">
    <property type="protein sequence ID" value="WOG95846.1"/>
    <property type="molecule type" value="Genomic_DNA"/>
</dbReference>
<accession>A0A165A827</accession>
<reference evidence="5" key="2">
    <citation type="submission" date="2022-03" db="EMBL/GenBank/DDBJ databases">
        <title>Draft title - Genomic analysis of global carrot germplasm unveils the trajectory of domestication and the origin of high carotenoid orange carrot.</title>
        <authorList>
            <person name="Iorizzo M."/>
            <person name="Ellison S."/>
            <person name="Senalik D."/>
            <person name="Macko-Podgorni A."/>
            <person name="Grzebelus D."/>
            <person name="Bostan H."/>
            <person name="Rolling W."/>
            <person name="Curaba J."/>
            <person name="Simon P."/>
        </authorList>
    </citation>
    <scope>NUCLEOTIDE SEQUENCE</scope>
    <source>
        <tissue evidence="5">Leaf</tissue>
    </source>
</reference>
<reference evidence="4" key="1">
    <citation type="journal article" date="2016" name="Nat. Genet.">
        <title>A high-quality carrot genome assembly provides new insights into carotenoid accumulation and asterid genome evolution.</title>
        <authorList>
            <person name="Iorizzo M."/>
            <person name="Ellison S."/>
            <person name="Senalik D."/>
            <person name="Zeng P."/>
            <person name="Satapoomin P."/>
            <person name="Huang J."/>
            <person name="Bowman M."/>
            <person name="Iovene M."/>
            <person name="Sanseverino W."/>
            <person name="Cavagnaro P."/>
            <person name="Yildiz M."/>
            <person name="Macko-Podgorni A."/>
            <person name="Moranska E."/>
            <person name="Grzebelus E."/>
            <person name="Grzebelus D."/>
            <person name="Ashrafi H."/>
            <person name="Zheng Z."/>
            <person name="Cheng S."/>
            <person name="Spooner D."/>
            <person name="Van Deynze A."/>
            <person name="Simon P."/>
        </authorList>
    </citation>
    <scope>NUCLEOTIDE SEQUENCE [LARGE SCALE GENOMIC DNA]</scope>
    <source>
        <tissue evidence="4">Leaf</tissue>
    </source>
</reference>
<dbReference type="PANTHER" id="PTHR31301:SF206">
    <property type="entry name" value="LOB DOMAIN-CONTAINING PROTEIN 1"/>
    <property type="match status" value="1"/>
</dbReference>
<feature type="domain" description="LOB" evidence="3">
    <location>
        <begin position="36"/>
        <end position="137"/>
    </location>
</feature>
<evidence type="ECO:0000256" key="2">
    <source>
        <dbReference type="SAM" id="Coils"/>
    </source>
</evidence>
<dbReference type="PANTHER" id="PTHR31301">
    <property type="entry name" value="LOB DOMAIN-CONTAINING PROTEIN 4-RELATED"/>
    <property type="match status" value="1"/>
</dbReference>
<dbReference type="KEGG" id="dcr:108216687"/>
<organism evidence="4">
    <name type="scientific">Daucus carota subsp. sativus</name>
    <name type="common">Carrot</name>
    <dbReference type="NCBI Taxonomy" id="79200"/>
    <lineage>
        <taxon>Eukaryota</taxon>
        <taxon>Viridiplantae</taxon>
        <taxon>Streptophyta</taxon>
        <taxon>Embryophyta</taxon>
        <taxon>Tracheophyta</taxon>
        <taxon>Spermatophyta</taxon>
        <taxon>Magnoliopsida</taxon>
        <taxon>eudicotyledons</taxon>
        <taxon>Gunneridae</taxon>
        <taxon>Pentapetalae</taxon>
        <taxon>asterids</taxon>
        <taxon>campanulids</taxon>
        <taxon>Apiales</taxon>
        <taxon>Apiaceae</taxon>
        <taxon>Apioideae</taxon>
        <taxon>Scandiceae</taxon>
        <taxon>Daucinae</taxon>
        <taxon>Daucus</taxon>
        <taxon>Daucus sect. Daucus</taxon>
    </lineage>
</organism>
<sequence length="194" mass="21102">MDGASKAASILMPPPKAVAATPSIAPSSPPVSLVVSPCAACKILRRRCAEKCVLAPYFPPTDPLKFTTAHRVFGASNIIKFLQELPEHQRADAVSSMVYEANARIRDPVYGCAGAICQLQKQVNELQAHLAKAQAEVVTMQCQYSNLMTLISMDFDHSPQSSPDQQSFDNLSTNDISFFDDNNLGSLELDSLWT</sequence>
<dbReference type="Gramene" id="KZM97074">
    <property type="protein sequence ID" value="KZM97074"/>
    <property type="gene ID" value="DCAR_015564"/>
</dbReference>
<dbReference type="STRING" id="79200.A0A165A827"/>
<proteinExistence type="inferred from homology"/>
<dbReference type="Pfam" id="PF03195">
    <property type="entry name" value="LOB"/>
    <property type="match status" value="1"/>
</dbReference>